<comment type="catalytic activity">
    <reaction evidence="2">
        <text>2 GTP = 3',3'-c-di-GMP + 2 diphosphate</text>
        <dbReference type="Rhea" id="RHEA:24898"/>
        <dbReference type="ChEBI" id="CHEBI:33019"/>
        <dbReference type="ChEBI" id="CHEBI:37565"/>
        <dbReference type="ChEBI" id="CHEBI:58805"/>
        <dbReference type="EC" id="2.7.7.65"/>
    </reaction>
</comment>
<dbReference type="PANTHER" id="PTHR45138">
    <property type="entry name" value="REGULATORY COMPONENTS OF SENSORY TRANSDUCTION SYSTEM"/>
    <property type="match status" value="1"/>
</dbReference>
<dbReference type="GO" id="GO:0052621">
    <property type="term" value="F:diguanylate cyclase activity"/>
    <property type="evidence" value="ECO:0007669"/>
    <property type="project" value="UniProtKB-EC"/>
</dbReference>
<keyword evidence="3" id="KW-1133">Transmembrane helix</keyword>
<dbReference type="NCBIfam" id="TIGR00254">
    <property type="entry name" value="GGDEF"/>
    <property type="match status" value="1"/>
</dbReference>
<dbReference type="RefSeq" id="WP_036486235.1">
    <property type="nucleotide sequence ID" value="NZ_JMQM01000002.1"/>
</dbReference>
<evidence type="ECO:0000313" key="6">
    <source>
        <dbReference type="Proteomes" id="UP000053675"/>
    </source>
</evidence>
<dbReference type="OrthoDB" id="9812260at2"/>
<dbReference type="InterPro" id="IPR029787">
    <property type="entry name" value="Nucleotide_cyclase"/>
</dbReference>
<dbReference type="PROSITE" id="PS50887">
    <property type="entry name" value="GGDEF"/>
    <property type="match status" value="1"/>
</dbReference>
<dbReference type="FunFam" id="3.30.70.270:FF:000001">
    <property type="entry name" value="Diguanylate cyclase domain protein"/>
    <property type="match status" value="1"/>
</dbReference>
<comment type="caution">
    <text evidence="5">The sequence shown here is derived from an EMBL/GenBank/DDBJ whole genome shotgun (WGS) entry which is preliminary data.</text>
</comment>
<name>A0A084U7L0_9HYPH</name>
<evidence type="ECO:0000256" key="1">
    <source>
        <dbReference type="ARBA" id="ARBA00012528"/>
    </source>
</evidence>
<accession>A0A084U7L0</accession>
<evidence type="ECO:0000256" key="3">
    <source>
        <dbReference type="SAM" id="Phobius"/>
    </source>
</evidence>
<dbReference type="Pfam" id="PF00990">
    <property type="entry name" value="GGDEF"/>
    <property type="match status" value="1"/>
</dbReference>
<feature type="domain" description="GGDEF" evidence="4">
    <location>
        <begin position="120"/>
        <end position="252"/>
    </location>
</feature>
<dbReference type="EC" id="2.7.7.65" evidence="1"/>
<evidence type="ECO:0000256" key="2">
    <source>
        <dbReference type="ARBA" id="ARBA00034247"/>
    </source>
</evidence>
<dbReference type="PANTHER" id="PTHR45138:SF9">
    <property type="entry name" value="DIGUANYLATE CYCLASE DGCM-RELATED"/>
    <property type="match status" value="1"/>
</dbReference>
<proteinExistence type="predicted"/>
<dbReference type="InterPro" id="IPR000160">
    <property type="entry name" value="GGDEF_dom"/>
</dbReference>
<evidence type="ECO:0000259" key="4">
    <source>
        <dbReference type="PROSITE" id="PS50887"/>
    </source>
</evidence>
<feature type="transmembrane region" description="Helical" evidence="3">
    <location>
        <begin position="49"/>
        <end position="71"/>
    </location>
</feature>
<keyword evidence="3" id="KW-0812">Transmembrane</keyword>
<dbReference type="AlphaFoldDB" id="A0A084U7L0"/>
<keyword evidence="6" id="KW-1185">Reference proteome</keyword>
<sequence>MRLIATLRGMSSRGRKKLFLWTTLGPLSCIIPATAINLGLFAGFGEQTLWRAVISAVINPIILAGPLFFYLSLKLRELAVANHKLKEAAATDFLTGCLNRGSFSAQVENHLNKKSDEDQPRGALLVIDADHFKKINDTFGHHEGDVALKSIATAIRSTVRRDDLVGRLGGEEFGVFLPNANEEVARIVAERIRSAICNLSFMPKGQPCPLTVSVGCATFARQVDFSELFRLADERLYKAKEAGRNRVQYALINQAAPAGVISLH</sequence>
<dbReference type="InterPro" id="IPR050469">
    <property type="entry name" value="Diguanylate_Cyclase"/>
</dbReference>
<dbReference type="InterPro" id="IPR043128">
    <property type="entry name" value="Rev_trsase/Diguanyl_cyclase"/>
</dbReference>
<dbReference type="SMART" id="SM00267">
    <property type="entry name" value="GGDEF"/>
    <property type="match status" value="1"/>
</dbReference>
<gene>
    <name evidence="5" type="ORF">EL18_03202</name>
</gene>
<reference evidence="5 6" key="1">
    <citation type="submission" date="2014-05" db="EMBL/GenBank/DDBJ databases">
        <title>Draft Genome Sequence of Nitratireductor basaltis Strain UMTGB225, A Marine Bacterium Isolated from Green Barrel Tunicate.</title>
        <authorList>
            <person name="Gan H.Y."/>
        </authorList>
    </citation>
    <scope>NUCLEOTIDE SEQUENCE [LARGE SCALE GENOMIC DNA]</scope>
    <source>
        <strain evidence="5 6">UMTGB225</strain>
    </source>
</reference>
<protein>
    <recommendedName>
        <fullName evidence="1">diguanylate cyclase</fullName>
        <ecNumber evidence="1">2.7.7.65</ecNumber>
    </recommendedName>
</protein>
<dbReference type="Gene3D" id="3.30.70.270">
    <property type="match status" value="1"/>
</dbReference>
<feature type="transmembrane region" description="Helical" evidence="3">
    <location>
        <begin position="18"/>
        <end position="43"/>
    </location>
</feature>
<organism evidence="5 6">
    <name type="scientific">Nitratireductor basaltis</name>
    <dbReference type="NCBI Taxonomy" id="472175"/>
    <lineage>
        <taxon>Bacteria</taxon>
        <taxon>Pseudomonadati</taxon>
        <taxon>Pseudomonadota</taxon>
        <taxon>Alphaproteobacteria</taxon>
        <taxon>Hyphomicrobiales</taxon>
        <taxon>Phyllobacteriaceae</taxon>
        <taxon>Nitratireductor</taxon>
    </lineage>
</organism>
<dbReference type="eggNOG" id="COG3706">
    <property type="taxonomic scope" value="Bacteria"/>
</dbReference>
<dbReference type="EMBL" id="JMQM01000002">
    <property type="protein sequence ID" value="KFB08946.1"/>
    <property type="molecule type" value="Genomic_DNA"/>
</dbReference>
<dbReference type="SUPFAM" id="SSF55073">
    <property type="entry name" value="Nucleotide cyclase"/>
    <property type="match status" value="1"/>
</dbReference>
<dbReference type="Proteomes" id="UP000053675">
    <property type="component" value="Unassembled WGS sequence"/>
</dbReference>
<dbReference type="STRING" id="472175.EL18_03202"/>
<dbReference type="PATRIC" id="fig|472175.3.peg.3197"/>
<dbReference type="CDD" id="cd01949">
    <property type="entry name" value="GGDEF"/>
    <property type="match status" value="1"/>
</dbReference>
<evidence type="ECO:0000313" key="5">
    <source>
        <dbReference type="EMBL" id="KFB08946.1"/>
    </source>
</evidence>
<keyword evidence="3" id="KW-0472">Membrane</keyword>